<comment type="subcellular location">
    <subcellularLocation>
        <location evidence="2">Cytoplasm</location>
    </subcellularLocation>
</comment>
<evidence type="ECO:0000256" key="5">
    <source>
        <dbReference type="ARBA" id="ARBA00023110"/>
    </source>
</evidence>
<evidence type="ECO:0000256" key="10">
    <source>
        <dbReference type="RuleBase" id="RU003915"/>
    </source>
</evidence>
<keyword evidence="5 9" id="KW-0697">Rotamase</keyword>
<sequence length="154" mass="17133">MRKVQMGDVVSIHCIGKLKNGEIFENTFDKEPFVFQVGSPEVIPGLSEALIGMEEGEEKEVMIPSDKAFGPRDENLVRTIPKEALSIDVEPKEGLMLNLIVDTPQGEMNFPATIVKVTDEELVLDLNPPLAGEDLLFQIKLLKIFSPEEENIIL</sequence>
<keyword evidence="4" id="KW-0963">Cytoplasm</keyword>
<comment type="catalytic activity">
    <reaction evidence="1 9 10">
        <text>[protein]-peptidylproline (omega=180) = [protein]-peptidylproline (omega=0)</text>
        <dbReference type="Rhea" id="RHEA:16237"/>
        <dbReference type="Rhea" id="RHEA-COMP:10747"/>
        <dbReference type="Rhea" id="RHEA-COMP:10748"/>
        <dbReference type="ChEBI" id="CHEBI:83833"/>
        <dbReference type="ChEBI" id="CHEBI:83834"/>
        <dbReference type="EC" id="5.2.1.8"/>
    </reaction>
</comment>
<keyword evidence="6" id="KW-0143">Chaperone</keyword>
<dbReference type="InterPro" id="IPR046357">
    <property type="entry name" value="PPIase_dom_sf"/>
</dbReference>
<keyword evidence="7 9" id="KW-0413">Isomerase</keyword>
<evidence type="ECO:0000256" key="3">
    <source>
        <dbReference type="ARBA" id="ARBA00006577"/>
    </source>
</evidence>
<dbReference type="PANTHER" id="PTHR47861">
    <property type="entry name" value="FKBP-TYPE PEPTIDYL-PROLYL CIS-TRANS ISOMERASE SLYD"/>
    <property type="match status" value="1"/>
</dbReference>
<feature type="domain" description="PPIase FKBP-type" evidence="11">
    <location>
        <begin position="7"/>
        <end position="90"/>
    </location>
</feature>
<comment type="similarity">
    <text evidence="3 10">Belongs to the FKBP-type PPIase family.</text>
</comment>
<gene>
    <name evidence="12" type="ORF">OD816_000069</name>
</gene>
<dbReference type="PANTHER" id="PTHR47861:SF3">
    <property type="entry name" value="FKBP-TYPE PEPTIDYL-PROLYL CIS-TRANS ISOMERASE SLYD"/>
    <property type="match status" value="1"/>
</dbReference>
<dbReference type="Gene3D" id="3.10.50.40">
    <property type="match status" value="1"/>
</dbReference>
<comment type="caution">
    <text evidence="12">The sequence shown here is derived from an EMBL/GenBank/DDBJ whole genome shotgun (WGS) entry which is preliminary data.</text>
</comment>
<evidence type="ECO:0000256" key="8">
    <source>
        <dbReference type="ARBA" id="ARBA00037071"/>
    </source>
</evidence>
<comment type="function">
    <text evidence="8">Also involved in hydrogenase metallocenter assembly, probably by participating in the nickel insertion step. This function in hydrogenase biosynthesis requires chaperone activity and the presence of the metal-binding domain, but not PPIase activity.</text>
</comment>
<name>A0AAE3TDE6_9BACT</name>
<reference evidence="12" key="1">
    <citation type="submission" date="2022-11" db="EMBL/GenBank/DDBJ databases">
        <title>Candidatus Alkanophaga archaea from heated hydrothermal vent sediment oxidize petroleum alkanes.</title>
        <authorList>
            <person name="Zehnle H."/>
            <person name="Laso-Perez R."/>
            <person name="Lipp J."/>
            <person name="Teske A."/>
            <person name="Wegener G."/>
        </authorList>
    </citation>
    <scope>NUCLEOTIDE SEQUENCE</scope>
    <source>
        <strain evidence="12">MCA70</strain>
    </source>
</reference>
<evidence type="ECO:0000256" key="7">
    <source>
        <dbReference type="ARBA" id="ARBA00023235"/>
    </source>
</evidence>
<dbReference type="InterPro" id="IPR001179">
    <property type="entry name" value="PPIase_FKBP_dom"/>
</dbReference>
<dbReference type="Pfam" id="PF00254">
    <property type="entry name" value="FKBP_C"/>
    <property type="match status" value="1"/>
</dbReference>
<dbReference type="AlphaFoldDB" id="A0AAE3TDE6"/>
<evidence type="ECO:0000313" key="12">
    <source>
        <dbReference type="EMBL" id="MDF2952824.1"/>
    </source>
</evidence>
<evidence type="ECO:0000256" key="2">
    <source>
        <dbReference type="ARBA" id="ARBA00004496"/>
    </source>
</evidence>
<dbReference type="GO" id="GO:0003755">
    <property type="term" value="F:peptidyl-prolyl cis-trans isomerase activity"/>
    <property type="evidence" value="ECO:0007669"/>
    <property type="project" value="UniProtKB-UniRule"/>
</dbReference>
<dbReference type="Proteomes" id="UP001144110">
    <property type="component" value="Unassembled WGS sequence"/>
</dbReference>
<protein>
    <recommendedName>
        <fullName evidence="10">Peptidyl-prolyl cis-trans isomerase</fullName>
        <ecNumber evidence="10">5.2.1.8</ecNumber>
    </recommendedName>
</protein>
<dbReference type="GO" id="GO:0005737">
    <property type="term" value="C:cytoplasm"/>
    <property type="evidence" value="ECO:0007669"/>
    <property type="project" value="UniProtKB-SubCell"/>
</dbReference>
<evidence type="ECO:0000256" key="6">
    <source>
        <dbReference type="ARBA" id="ARBA00023186"/>
    </source>
</evidence>
<evidence type="ECO:0000256" key="1">
    <source>
        <dbReference type="ARBA" id="ARBA00000971"/>
    </source>
</evidence>
<accession>A0AAE3TDE6</accession>
<evidence type="ECO:0000256" key="9">
    <source>
        <dbReference type="PROSITE-ProRule" id="PRU00277"/>
    </source>
</evidence>
<dbReference type="GO" id="GO:0042026">
    <property type="term" value="P:protein refolding"/>
    <property type="evidence" value="ECO:0007669"/>
    <property type="project" value="UniProtKB-ARBA"/>
</dbReference>
<evidence type="ECO:0000259" key="11">
    <source>
        <dbReference type="PROSITE" id="PS50059"/>
    </source>
</evidence>
<evidence type="ECO:0000256" key="4">
    <source>
        <dbReference type="ARBA" id="ARBA00022490"/>
    </source>
</evidence>
<evidence type="ECO:0000313" key="13">
    <source>
        <dbReference type="Proteomes" id="UP001144110"/>
    </source>
</evidence>
<dbReference type="PROSITE" id="PS50059">
    <property type="entry name" value="FKBP_PPIASE"/>
    <property type="match status" value="1"/>
</dbReference>
<proteinExistence type="inferred from homology"/>
<dbReference type="EMBL" id="JAPHEG010000001">
    <property type="protein sequence ID" value="MDF2952824.1"/>
    <property type="molecule type" value="Genomic_DNA"/>
</dbReference>
<dbReference type="SUPFAM" id="SSF54534">
    <property type="entry name" value="FKBP-like"/>
    <property type="match status" value="1"/>
</dbReference>
<organism evidence="12 13">
    <name type="scientific">Candidatus Thermodesulfobacterium syntrophicum</name>
    <dbReference type="NCBI Taxonomy" id="3060442"/>
    <lineage>
        <taxon>Bacteria</taxon>
        <taxon>Pseudomonadati</taxon>
        <taxon>Thermodesulfobacteriota</taxon>
        <taxon>Thermodesulfobacteria</taxon>
        <taxon>Thermodesulfobacteriales</taxon>
        <taxon>Thermodesulfobacteriaceae</taxon>
        <taxon>Thermodesulfobacterium</taxon>
    </lineage>
</organism>
<dbReference type="EC" id="5.2.1.8" evidence="10"/>